<dbReference type="SUPFAM" id="SSF52540">
    <property type="entry name" value="P-loop containing nucleoside triphosphate hydrolases"/>
    <property type="match status" value="1"/>
</dbReference>
<evidence type="ECO:0000256" key="6">
    <source>
        <dbReference type="ARBA" id="ARBA00022840"/>
    </source>
</evidence>
<feature type="transmembrane region" description="Helical" evidence="9">
    <location>
        <begin position="169"/>
        <end position="188"/>
    </location>
</feature>
<feature type="transmembrane region" description="Helical" evidence="9">
    <location>
        <begin position="26"/>
        <end position="46"/>
    </location>
</feature>
<dbReference type="Proteomes" id="UP000199701">
    <property type="component" value="Unassembled WGS sequence"/>
</dbReference>
<feature type="transmembrane region" description="Helical" evidence="9">
    <location>
        <begin position="254"/>
        <end position="277"/>
    </location>
</feature>
<evidence type="ECO:0000256" key="7">
    <source>
        <dbReference type="ARBA" id="ARBA00022989"/>
    </source>
</evidence>
<accession>A0A1I0QZ71</accession>
<evidence type="ECO:0000313" key="12">
    <source>
        <dbReference type="EMBL" id="SEW33249.1"/>
    </source>
</evidence>
<dbReference type="Gene3D" id="3.40.50.300">
    <property type="entry name" value="P-loop containing nucleotide triphosphate hydrolases"/>
    <property type="match status" value="1"/>
</dbReference>
<evidence type="ECO:0000256" key="8">
    <source>
        <dbReference type="ARBA" id="ARBA00023136"/>
    </source>
</evidence>
<keyword evidence="5" id="KW-0547">Nucleotide-binding</keyword>
<protein>
    <submittedName>
        <fullName evidence="12">ATP-binding cassette, subfamily B, MsbA</fullName>
    </submittedName>
</protein>
<evidence type="ECO:0000256" key="4">
    <source>
        <dbReference type="ARBA" id="ARBA00022692"/>
    </source>
</evidence>
<dbReference type="InterPro" id="IPR036640">
    <property type="entry name" value="ABC1_TM_sf"/>
</dbReference>
<evidence type="ECO:0000256" key="2">
    <source>
        <dbReference type="ARBA" id="ARBA00022448"/>
    </source>
</evidence>
<feature type="transmembrane region" description="Helical" evidence="9">
    <location>
        <begin position="66"/>
        <end position="90"/>
    </location>
</feature>
<sequence length="657" mass="74489">MERKQSENEKKVKKRERIFLNISLKYWYWFVFGMVAAYVLIGVTVKGTDMISKAIDQMIGGTRVDILKLLPALGLIIVIGTIASFVRTYFTGKFSICIQKDFKVKAIDKLVKLEYRYFDEEGSGGIITKLISDIQQAQTFFAFTIPEFFTSVITIVTVLVYIILLNFKLAAAILLCYPVVFIFSDYIGKILEKMAKSRRGKVDVMTEIANDSMAGIVVVRSYNLFEEMRNRLNKSIDAIMTNEYSRARINQISYIFQNVIFWIPNIICPTVALFMIYKGELTIGEMTSYVVLMNRIIGNMREMPYILNEGREVLVSIERLEDIINSTEESSGTFTVKDISSDSNYKENDYTENNYTQNDYKENDYIENDLTKTGSTRTDKDRINNIIEVEDITFSYDGNGDRNIFEDMSFSIEKGKTTAIVGGSGEGKTTIFKILCGFYSQQAGKYRLYGVDFEQWDIHEARGQFALVSQSVFLFPGTIAENVAYGKKGATFEEIVNACKMANIHEFIEKLPLGYETTTGERGVKLSGGECQRVSIARAILKNAPILLMDEPTSSVDVGTERLIQEAINNVSKERTVVIIAHRLSTIQNADRILVFHKGKLAETGSHDDLLKQNGKYADLYNNELSTKMDDEKIVDEEIDCFESDACLSKEALKDEK</sequence>
<organism evidence="12 13">
    <name type="scientific">[Clostridium] fimetarium</name>
    <dbReference type="NCBI Taxonomy" id="99656"/>
    <lineage>
        <taxon>Bacteria</taxon>
        <taxon>Bacillati</taxon>
        <taxon>Bacillota</taxon>
        <taxon>Clostridia</taxon>
        <taxon>Lachnospirales</taxon>
        <taxon>Lachnospiraceae</taxon>
    </lineage>
</organism>
<keyword evidence="4 9" id="KW-0812">Transmembrane</keyword>
<proteinExistence type="predicted"/>
<evidence type="ECO:0000313" key="13">
    <source>
        <dbReference type="Proteomes" id="UP000199701"/>
    </source>
</evidence>
<keyword evidence="3" id="KW-1003">Cell membrane</keyword>
<dbReference type="GO" id="GO:0005524">
    <property type="term" value="F:ATP binding"/>
    <property type="evidence" value="ECO:0007669"/>
    <property type="project" value="UniProtKB-KW"/>
</dbReference>
<dbReference type="PANTHER" id="PTHR24221">
    <property type="entry name" value="ATP-BINDING CASSETTE SUB-FAMILY B"/>
    <property type="match status" value="1"/>
</dbReference>
<dbReference type="FunFam" id="3.40.50.300:FF:000221">
    <property type="entry name" value="Multidrug ABC transporter ATP-binding protein"/>
    <property type="match status" value="1"/>
</dbReference>
<dbReference type="STRING" id="99656.SAMN05421659_11081"/>
<dbReference type="PROSITE" id="PS50893">
    <property type="entry name" value="ABC_TRANSPORTER_2"/>
    <property type="match status" value="1"/>
</dbReference>
<keyword evidence="7 9" id="KW-1133">Transmembrane helix</keyword>
<reference evidence="12 13" key="1">
    <citation type="submission" date="2016-10" db="EMBL/GenBank/DDBJ databases">
        <authorList>
            <person name="de Groot N.N."/>
        </authorList>
    </citation>
    <scope>NUCLEOTIDE SEQUENCE [LARGE SCALE GENOMIC DNA]</scope>
    <source>
        <strain evidence="12 13">DSM 9179</strain>
    </source>
</reference>
<dbReference type="PROSITE" id="PS50929">
    <property type="entry name" value="ABC_TM1F"/>
    <property type="match status" value="1"/>
</dbReference>
<keyword evidence="2" id="KW-0813">Transport</keyword>
<dbReference type="EMBL" id="FOJI01000010">
    <property type="protein sequence ID" value="SEW33249.1"/>
    <property type="molecule type" value="Genomic_DNA"/>
</dbReference>
<dbReference type="PROSITE" id="PS00211">
    <property type="entry name" value="ABC_TRANSPORTER_1"/>
    <property type="match status" value="1"/>
</dbReference>
<feature type="transmembrane region" description="Helical" evidence="9">
    <location>
        <begin position="140"/>
        <end position="163"/>
    </location>
</feature>
<dbReference type="AlphaFoldDB" id="A0A1I0QZ71"/>
<dbReference type="Gene3D" id="1.20.1560.10">
    <property type="entry name" value="ABC transporter type 1, transmembrane domain"/>
    <property type="match status" value="2"/>
</dbReference>
<name>A0A1I0QZ71_9FIRM</name>
<evidence type="ECO:0000256" key="1">
    <source>
        <dbReference type="ARBA" id="ARBA00004651"/>
    </source>
</evidence>
<keyword evidence="8 9" id="KW-0472">Membrane</keyword>
<evidence type="ECO:0000259" key="10">
    <source>
        <dbReference type="PROSITE" id="PS50893"/>
    </source>
</evidence>
<keyword evidence="6 12" id="KW-0067">ATP-binding</keyword>
<keyword evidence="13" id="KW-1185">Reference proteome</keyword>
<evidence type="ECO:0000259" key="11">
    <source>
        <dbReference type="PROSITE" id="PS50929"/>
    </source>
</evidence>
<dbReference type="RefSeq" id="WP_170841403.1">
    <property type="nucleotide sequence ID" value="NZ_FOJI01000010.1"/>
</dbReference>
<dbReference type="InterPro" id="IPR039421">
    <property type="entry name" value="Type_1_exporter"/>
</dbReference>
<dbReference type="SMART" id="SM00382">
    <property type="entry name" value="AAA"/>
    <property type="match status" value="1"/>
</dbReference>
<evidence type="ECO:0000256" key="3">
    <source>
        <dbReference type="ARBA" id="ARBA00022475"/>
    </source>
</evidence>
<dbReference type="InterPro" id="IPR017871">
    <property type="entry name" value="ABC_transporter-like_CS"/>
</dbReference>
<dbReference type="SUPFAM" id="SSF90123">
    <property type="entry name" value="ABC transporter transmembrane region"/>
    <property type="match status" value="1"/>
</dbReference>
<dbReference type="Pfam" id="PF00664">
    <property type="entry name" value="ABC_membrane"/>
    <property type="match status" value="1"/>
</dbReference>
<comment type="subcellular location">
    <subcellularLocation>
        <location evidence="1">Cell membrane</location>
        <topology evidence="1">Multi-pass membrane protein</topology>
    </subcellularLocation>
</comment>
<dbReference type="PANTHER" id="PTHR24221:SF654">
    <property type="entry name" value="ATP-BINDING CASSETTE SUB-FAMILY B MEMBER 6"/>
    <property type="match status" value="1"/>
</dbReference>
<dbReference type="InterPro" id="IPR003593">
    <property type="entry name" value="AAA+_ATPase"/>
</dbReference>
<dbReference type="CDD" id="cd07346">
    <property type="entry name" value="ABC_6TM_exporters"/>
    <property type="match status" value="1"/>
</dbReference>
<dbReference type="GO" id="GO:0005886">
    <property type="term" value="C:plasma membrane"/>
    <property type="evidence" value="ECO:0007669"/>
    <property type="project" value="UniProtKB-SubCell"/>
</dbReference>
<dbReference type="GO" id="GO:0016887">
    <property type="term" value="F:ATP hydrolysis activity"/>
    <property type="evidence" value="ECO:0007669"/>
    <property type="project" value="InterPro"/>
</dbReference>
<dbReference type="InterPro" id="IPR027417">
    <property type="entry name" value="P-loop_NTPase"/>
</dbReference>
<dbReference type="InterPro" id="IPR003439">
    <property type="entry name" value="ABC_transporter-like_ATP-bd"/>
</dbReference>
<gene>
    <name evidence="12" type="ORF">SAMN05421659_11081</name>
</gene>
<dbReference type="InterPro" id="IPR011527">
    <property type="entry name" value="ABC1_TM_dom"/>
</dbReference>
<feature type="domain" description="ABC transporter" evidence="10">
    <location>
        <begin position="387"/>
        <end position="623"/>
    </location>
</feature>
<feature type="domain" description="ABC transmembrane type-1" evidence="11">
    <location>
        <begin position="31"/>
        <end position="312"/>
    </location>
</feature>
<dbReference type="Pfam" id="PF00005">
    <property type="entry name" value="ABC_tran"/>
    <property type="match status" value="1"/>
</dbReference>
<evidence type="ECO:0000256" key="5">
    <source>
        <dbReference type="ARBA" id="ARBA00022741"/>
    </source>
</evidence>
<dbReference type="GO" id="GO:0140359">
    <property type="term" value="F:ABC-type transporter activity"/>
    <property type="evidence" value="ECO:0007669"/>
    <property type="project" value="InterPro"/>
</dbReference>
<evidence type="ECO:0000256" key="9">
    <source>
        <dbReference type="SAM" id="Phobius"/>
    </source>
</evidence>